<dbReference type="InterPro" id="IPR008269">
    <property type="entry name" value="Lon_proteolytic"/>
</dbReference>
<comment type="catalytic activity">
    <reaction evidence="1">
        <text>Hydrolysis of proteins in presence of ATP.</text>
        <dbReference type="EC" id="3.4.21.53"/>
    </reaction>
</comment>
<dbReference type="GO" id="GO:0030163">
    <property type="term" value="P:protein catabolic process"/>
    <property type="evidence" value="ECO:0007669"/>
    <property type="project" value="InterPro"/>
</dbReference>
<dbReference type="InterPro" id="IPR001478">
    <property type="entry name" value="PDZ"/>
</dbReference>
<feature type="active site" evidence="1">
    <location>
        <position position="253"/>
    </location>
</feature>
<dbReference type="Gene3D" id="3.30.230.10">
    <property type="match status" value="1"/>
</dbReference>
<dbReference type="SUPFAM" id="SSF50156">
    <property type="entry name" value="PDZ domain-like"/>
    <property type="match status" value="1"/>
</dbReference>
<feature type="active site" evidence="1">
    <location>
        <position position="298"/>
    </location>
</feature>
<dbReference type="InterPro" id="IPR014721">
    <property type="entry name" value="Ribsml_uS5_D2-typ_fold_subgr"/>
</dbReference>
<dbReference type="GO" id="GO:0006508">
    <property type="term" value="P:proteolysis"/>
    <property type="evidence" value="ECO:0007669"/>
    <property type="project" value="UniProtKB-KW"/>
</dbReference>
<keyword evidence="4" id="KW-1185">Reference proteome</keyword>
<evidence type="ECO:0000259" key="2">
    <source>
        <dbReference type="PROSITE" id="PS51786"/>
    </source>
</evidence>
<organism evidence="3 4">
    <name type="scientific">Corynebacterium incognita</name>
    <dbReference type="NCBI Taxonomy" id="2754725"/>
    <lineage>
        <taxon>Bacteria</taxon>
        <taxon>Bacillati</taxon>
        <taxon>Actinomycetota</taxon>
        <taxon>Actinomycetes</taxon>
        <taxon>Mycobacteriales</taxon>
        <taxon>Corynebacteriaceae</taxon>
        <taxon>Corynebacterium</taxon>
    </lineage>
</organism>
<evidence type="ECO:0000256" key="1">
    <source>
        <dbReference type="PROSITE-ProRule" id="PRU01122"/>
    </source>
</evidence>
<evidence type="ECO:0000313" key="3">
    <source>
        <dbReference type="EMBL" id="QNE89092.1"/>
    </source>
</evidence>
<protein>
    <recommendedName>
        <fullName evidence="1">endopeptidase La</fullName>
        <ecNumber evidence="1">3.4.21.53</ecNumber>
    </recommendedName>
</protein>
<gene>
    <name evidence="3" type="ORF">H0194_08445</name>
</gene>
<dbReference type="SMART" id="SM00228">
    <property type="entry name" value="PDZ"/>
    <property type="match status" value="1"/>
</dbReference>
<dbReference type="Gene3D" id="2.30.42.10">
    <property type="match status" value="1"/>
</dbReference>
<dbReference type="InterPro" id="IPR036034">
    <property type="entry name" value="PDZ_sf"/>
</dbReference>
<sequence>MKKSASSRRLATLTLGAVPVVLLGGLISIDRIPGTDISLTVPYAAEGPGPTVDTLSEVEGKQVVDVQAPQVDDPAGQLNMTTVSVRSRMTLSQALSRWLLTDDTLVPIEQVIPPNHSPEEVEEANAALFLQSESAATLAAMDYLDKPVKVVVAQVLDDGAAKDAVALEDVIRAIDGQEVTKPQQVQNIIRSKKPGDEVTLEVENRSGDKREEKVILGEHPRDKKIPMLGISMTSAPEDDIKVSYNLQDIGGPSAGMMFTLAVVDKLEEGDLTGGKFVAGTGTIDEDGKVGEIGGIVHKVRAAKDAGAELFLAPDGNCAEATSRDYGDMTIAKVATLDDAVKAMEDFAAGRPVATCD</sequence>
<dbReference type="PANTHER" id="PTHR10046">
    <property type="entry name" value="ATP DEPENDENT LON PROTEASE FAMILY MEMBER"/>
    <property type="match status" value="1"/>
</dbReference>
<dbReference type="EMBL" id="CP059404">
    <property type="protein sequence ID" value="QNE89092.1"/>
    <property type="molecule type" value="Genomic_DNA"/>
</dbReference>
<name>A0A7G7CNC6_9CORY</name>
<dbReference type="Proteomes" id="UP000515743">
    <property type="component" value="Chromosome"/>
</dbReference>
<dbReference type="Pfam" id="PF05362">
    <property type="entry name" value="Lon_C"/>
    <property type="match status" value="1"/>
</dbReference>
<keyword evidence="1" id="KW-0720">Serine protease</keyword>
<dbReference type="PROSITE" id="PS51786">
    <property type="entry name" value="LON_PROTEOLYTIC"/>
    <property type="match status" value="1"/>
</dbReference>
<dbReference type="InterPro" id="IPR020568">
    <property type="entry name" value="Ribosomal_Su5_D2-typ_SF"/>
</dbReference>
<evidence type="ECO:0000313" key="4">
    <source>
        <dbReference type="Proteomes" id="UP000515743"/>
    </source>
</evidence>
<dbReference type="RefSeq" id="WP_185175478.1">
    <property type="nucleotide sequence ID" value="NZ_CP059404.1"/>
</dbReference>
<dbReference type="KEGG" id="cik:H0194_08445"/>
<accession>A0A7G7CNC6</accession>
<feature type="domain" description="Lon proteolytic" evidence="2">
    <location>
        <begin position="248"/>
        <end position="346"/>
    </location>
</feature>
<dbReference type="EC" id="3.4.21.53" evidence="1"/>
<proteinExistence type="inferred from homology"/>
<comment type="similarity">
    <text evidence="1">Belongs to the peptidase S16 family.</text>
</comment>
<dbReference type="Pfam" id="PF13180">
    <property type="entry name" value="PDZ_2"/>
    <property type="match status" value="1"/>
</dbReference>
<keyword evidence="1" id="KW-0378">Hydrolase</keyword>
<reference evidence="3 4" key="1">
    <citation type="submission" date="2020-07" db="EMBL/GenBank/DDBJ databases">
        <title>Complete genome and description of Corynebacterium incognita strain Marseille-Q3630 sp. nov.</title>
        <authorList>
            <person name="Boxberger M."/>
        </authorList>
    </citation>
    <scope>NUCLEOTIDE SEQUENCE [LARGE SCALE GENOMIC DNA]</scope>
    <source>
        <strain evidence="3 4">Marseille-Q3630</strain>
    </source>
</reference>
<dbReference type="InterPro" id="IPR027065">
    <property type="entry name" value="Lon_Prtase"/>
</dbReference>
<dbReference type="GO" id="GO:0005524">
    <property type="term" value="F:ATP binding"/>
    <property type="evidence" value="ECO:0007669"/>
    <property type="project" value="InterPro"/>
</dbReference>
<keyword evidence="1" id="KW-0645">Protease</keyword>
<dbReference type="GO" id="GO:0004176">
    <property type="term" value="F:ATP-dependent peptidase activity"/>
    <property type="evidence" value="ECO:0007669"/>
    <property type="project" value="UniProtKB-UniRule"/>
</dbReference>
<dbReference type="SUPFAM" id="SSF54211">
    <property type="entry name" value="Ribosomal protein S5 domain 2-like"/>
    <property type="match status" value="1"/>
</dbReference>
<dbReference type="GO" id="GO:0004252">
    <property type="term" value="F:serine-type endopeptidase activity"/>
    <property type="evidence" value="ECO:0007669"/>
    <property type="project" value="UniProtKB-UniRule"/>
</dbReference>
<dbReference type="AlphaFoldDB" id="A0A7G7CNC6"/>